<protein>
    <submittedName>
        <fullName evidence="1">Uncharacterized protein</fullName>
    </submittedName>
</protein>
<dbReference type="RefSeq" id="XP_016610995.1">
    <property type="nucleotide sequence ID" value="XM_016757124.1"/>
</dbReference>
<name>A0A0L0HNE7_SPIPD</name>
<dbReference type="InParanoid" id="A0A0L0HNE7"/>
<proteinExistence type="predicted"/>
<gene>
    <name evidence="1" type="ORF">SPPG_08973</name>
</gene>
<evidence type="ECO:0000313" key="1">
    <source>
        <dbReference type="EMBL" id="KND02956.1"/>
    </source>
</evidence>
<dbReference type="VEuPathDB" id="FungiDB:SPPG_08973"/>
<dbReference type="GeneID" id="27692098"/>
<reference evidence="1 2" key="1">
    <citation type="submission" date="2009-08" db="EMBL/GenBank/DDBJ databases">
        <title>The Genome Sequence of Spizellomyces punctatus strain DAOM BR117.</title>
        <authorList>
            <consortium name="The Broad Institute Genome Sequencing Platform"/>
            <person name="Russ C."/>
            <person name="Cuomo C."/>
            <person name="Shea T."/>
            <person name="Young S.K."/>
            <person name="Zeng Q."/>
            <person name="Koehrsen M."/>
            <person name="Haas B."/>
            <person name="Borodovsky M."/>
            <person name="Guigo R."/>
            <person name="Alvarado L."/>
            <person name="Berlin A."/>
            <person name="Bochicchio J."/>
            <person name="Borenstein D."/>
            <person name="Chapman S."/>
            <person name="Chen Z."/>
            <person name="Engels R."/>
            <person name="Freedman E."/>
            <person name="Gellesch M."/>
            <person name="Goldberg J."/>
            <person name="Griggs A."/>
            <person name="Gujja S."/>
            <person name="Heiman D."/>
            <person name="Hepburn T."/>
            <person name="Howarth C."/>
            <person name="Jen D."/>
            <person name="Larson L."/>
            <person name="Lewis B."/>
            <person name="Mehta T."/>
            <person name="Park D."/>
            <person name="Pearson M."/>
            <person name="Roberts A."/>
            <person name="Saif S."/>
            <person name="Shenoy N."/>
            <person name="Sisk P."/>
            <person name="Stolte C."/>
            <person name="Sykes S."/>
            <person name="Thomson T."/>
            <person name="Walk T."/>
            <person name="White J."/>
            <person name="Yandava C."/>
            <person name="Burger G."/>
            <person name="Gray M.W."/>
            <person name="Holland P.W.H."/>
            <person name="King N."/>
            <person name="Lang F.B.F."/>
            <person name="Roger A.J."/>
            <person name="Ruiz-Trillo I."/>
            <person name="Lander E."/>
            <person name="Nusbaum C."/>
        </authorList>
    </citation>
    <scope>NUCLEOTIDE SEQUENCE [LARGE SCALE GENOMIC DNA]</scope>
    <source>
        <strain evidence="1 2">DAOM BR117</strain>
    </source>
</reference>
<dbReference type="Proteomes" id="UP000053201">
    <property type="component" value="Unassembled WGS sequence"/>
</dbReference>
<dbReference type="AlphaFoldDB" id="A0A0L0HNE7"/>
<dbReference type="EMBL" id="KQ257452">
    <property type="protein sequence ID" value="KND02956.1"/>
    <property type="molecule type" value="Genomic_DNA"/>
</dbReference>
<accession>A0A0L0HNE7</accession>
<dbReference type="OrthoDB" id="10295432at2759"/>
<evidence type="ECO:0000313" key="2">
    <source>
        <dbReference type="Proteomes" id="UP000053201"/>
    </source>
</evidence>
<sequence length="66" mass="7360">MSTDVQTIPLEPTPAEKQINNVDQRILTHATEQLNQLVKAYLEAYPADANDVATSPDPLKSQCYFL</sequence>
<organism evidence="1 2">
    <name type="scientific">Spizellomyces punctatus (strain DAOM BR117)</name>
    <dbReference type="NCBI Taxonomy" id="645134"/>
    <lineage>
        <taxon>Eukaryota</taxon>
        <taxon>Fungi</taxon>
        <taxon>Fungi incertae sedis</taxon>
        <taxon>Chytridiomycota</taxon>
        <taxon>Chytridiomycota incertae sedis</taxon>
        <taxon>Chytridiomycetes</taxon>
        <taxon>Spizellomycetales</taxon>
        <taxon>Spizellomycetaceae</taxon>
        <taxon>Spizellomyces</taxon>
    </lineage>
</organism>
<keyword evidence="2" id="KW-1185">Reference proteome</keyword>